<feature type="region of interest" description="Disordered" evidence="2">
    <location>
        <begin position="1"/>
        <end position="32"/>
    </location>
</feature>
<protein>
    <submittedName>
        <fullName evidence="3">Uncharacterized protein</fullName>
    </submittedName>
</protein>
<dbReference type="Proteomes" id="UP000838878">
    <property type="component" value="Chromosome 13"/>
</dbReference>
<organism evidence="3 4">
    <name type="scientific">Brenthis ino</name>
    <name type="common">lesser marbled fritillary</name>
    <dbReference type="NCBI Taxonomy" id="405034"/>
    <lineage>
        <taxon>Eukaryota</taxon>
        <taxon>Metazoa</taxon>
        <taxon>Ecdysozoa</taxon>
        <taxon>Arthropoda</taxon>
        <taxon>Hexapoda</taxon>
        <taxon>Insecta</taxon>
        <taxon>Pterygota</taxon>
        <taxon>Neoptera</taxon>
        <taxon>Endopterygota</taxon>
        <taxon>Lepidoptera</taxon>
        <taxon>Glossata</taxon>
        <taxon>Ditrysia</taxon>
        <taxon>Papilionoidea</taxon>
        <taxon>Nymphalidae</taxon>
        <taxon>Heliconiinae</taxon>
        <taxon>Argynnini</taxon>
        <taxon>Brenthis</taxon>
    </lineage>
</organism>
<gene>
    <name evidence="3" type="ORF">BINO364_LOCUS4977</name>
</gene>
<evidence type="ECO:0000313" key="3">
    <source>
        <dbReference type="EMBL" id="CAH0718504.1"/>
    </source>
</evidence>
<proteinExistence type="inferred from homology"/>
<feature type="compositionally biased region" description="Basic residues" evidence="2">
    <location>
        <begin position="1"/>
        <end position="11"/>
    </location>
</feature>
<dbReference type="AlphaFoldDB" id="A0A8J9UFV1"/>
<evidence type="ECO:0000313" key="4">
    <source>
        <dbReference type="Proteomes" id="UP000838878"/>
    </source>
</evidence>
<dbReference type="PANTHER" id="PTHR13602">
    <property type="entry name" value="UPF0488 PROTEIN C8ORF33"/>
    <property type="match status" value="1"/>
</dbReference>
<comment type="similarity">
    <text evidence="1">Belongs to the UPF0488 family.</text>
</comment>
<reference evidence="3" key="1">
    <citation type="submission" date="2021-12" db="EMBL/GenBank/DDBJ databases">
        <authorList>
            <person name="Martin H S."/>
        </authorList>
    </citation>
    <scope>NUCLEOTIDE SEQUENCE</scope>
</reference>
<dbReference type="PANTHER" id="PTHR13602:SF2">
    <property type="entry name" value="UPF0488 PROTEIN C8ORF33"/>
    <property type="match status" value="1"/>
</dbReference>
<accession>A0A8J9UFV1</accession>
<dbReference type="InterPro" id="IPR029274">
    <property type="entry name" value="DUF4615"/>
</dbReference>
<keyword evidence="4" id="KW-1185">Reference proteome</keyword>
<feature type="compositionally biased region" description="Polar residues" evidence="2">
    <location>
        <begin position="151"/>
        <end position="160"/>
    </location>
</feature>
<dbReference type="EMBL" id="OV170233">
    <property type="protein sequence ID" value="CAH0718504.1"/>
    <property type="molecule type" value="Genomic_DNA"/>
</dbReference>
<feature type="non-terminal residue" evidence="3">
    <location>
        <position position="203"/>
    </location>
</feature>
<dbReference type="OrthoDB" id="20277at2759"/>
<name>A0A8J9UFV1_9NEOP</name>
<evidence type="ECO:0000256" key="2">
    <source>
        <dbReference type="SAM" id="MobiDB-lite"/>
    </source>
</evidence>
<sequence>MPKATKLHNKGKTNTIQKSCKPDKDITDSANPEESIREFQLQLCWCIQQLERTLAEKKGNEKQLQEAWKVLTVLKNNNQPMIRKRQLMRTHFGDYRAKMAAEEKKLAKMASKIKISDSPAQPKATFLRKSAFLTTGDSSFKFNFHVPQENTDSSVLNNIDDNTESTSQDDIDKNKSSNTEIQNSKSIKFSNSDSVFKFNFNIE</sequence>
<dbReference type="Pfam" id="PF15393">
    <property type="entry name" value="DUF4615"/>
    <property type="match status" value="1"/>
</dbReference>
<feature type="region of interest" description="Disordered" evidence="2">
    <location>
        <begin position="151"/>
        <end position="179"/>
    </location>
</feature>
<evidence type="ECO:0000256" key="1">
    <source>
        <dbReference type="ARBA" id="ARBA00005707"/>
    </source>
</evidence>